<evidence type="ECO:0000313" key="3">
    <source>
        <dbReference type="Proteomes" id="UP001482620"/>
    </source>
</evidence>
<accession>A0ABV0UXM4</accession>
<comment type="caution">
    <text evidence="2">The sequence shown here is derived from an EMBL/GenBank/DDBJ whole genome shotgun (WGS) entry which is preliminary data.</text>
</comment>
<protein>
    <submittedName>
        <fullName evidence="2">Uncharacterized protein</fullName>
    </submittedName>
</protein>
<gene>
    <name evidence="2" type="ORF">ILYODFUR_034592</name>
</gene>
<name>A0ABV0UXM4_9TELE</name>
<organism evidence="2 3">
    <name type="scientific">Ilyodon furcidens</name>
    <name type="common">goldbreast splitfin</name>
    <dbReference type="NCBI Taxonomy" id="33524"/>
    <lineage>
        <taxon>Eukaryota</taxon>
        <taxon>Metazoa</taxon>
        <taxon>Chordata</taxon>
        <taxon>Craniata</taxon>
        <taxon>Vertebrata</taxon>
        <taxon>Euteleostomi</taxon>
        <taxon>Actinopterygii</taxon>
        <taxon>Neopterygii</taxon>
        <taxon>Teleostei</taxon>
        <taxon>Neoteleostei</taxon>
        <taxon>Acanthomorphata</taxon>
        <taxon>Ovalentaria</taxon>
        <taxon>Atherinomorphae</taxon>
        <taxon>Cyprinodontiformes</taxon>
        <taxon>Goodeidae</taxon>
        <taxon>Ilyodon</taxon>
    </lineage>
</organism>
<dbReference type="Proteomes" id="UP001482620">
    <property type="component" value="Unassembled WGS sequence"/>
</dbReference>
<keyword evidence="3" id="KW-1185">Reference proteome</keyword>
<evidence type="ECO:0000313" key="2">
    <source>
        <dbReference type="EMBL" id="MEQ2249930.1"/>
    </source>
</evidence>
<dbReference type="EMBL" id="JAHRIQ010087381">
    <property type="protein sequence ID" value="MEQ2249930.1"/>
    <property type="molecule type" value="Genomic_DNA"/>
</dbReference>
<proteinExistence type="predicted"/>
<feature type="region of interest" description="Disordered" evidence="1">
    <location>
        <begin position="22"/>
        <end position="52"/>
    </location>
</feature>
<reference evidence="2 3" key="1">
    <citation type="submission" date="2021-06" db="EMBL/GenBank/DDBJ databases">
        <authorList>
            <person name="Palmer J.M."/>
        </authorList>
    </citation>
    <scope>NUCLEOTIDE SEQUENCE [LARGE SCALE GENOMIC DNA]</scope>
    <source>
        <strain evidence="3">if_2019</strain>
        <tissue evidence="2">Muscle</tissue>
    </source>
</reference>
<sequence length="52" mass="6146">PERSIADLQLLFAPDFLKEQTSLTDDYGEKPHPPLLPDTETYYRPNIEDEYY</sequence>
<evidence type="ECO:0000256" key="1">
    <source>
        <dbReference type="SAM" id="MobiDB-lite"/>
    </source>
</evidence>
<feature type="non-terminal residue" evidence="2">
    <location>
        <position position="1"/>
    </location>
</feature>